<dbReference type="EMBL" id="UZAE01013155">
    <property type="protein sequence ID" value="VDO08496.1"/>
    <property type="molecule type" value="Genomic_DNA"/>
</dbReference>
<dbReference type="AlphaFoldDB" id="A0A0R3TSP6"/>
<sequence>MSRDQIDDIAAHFGLSSDIVTSTPLIKHSPQTPCFVRFKSPVKNVNLKPPKRNLYEPIFCDTKHYKDPYFNVLTTSAFKEKHLTNYPIERSKWDKRSALVYHSIKIDFSANEETITAPDRSNNIYASRKKSTHTSVDLNAMRYGYSHYRSFKLPPNTSRRRRKTSRSNEFRSRRRRADDRRRKRVDSNSRSRKISVRFMHRRETLRFRNKRLRNNYRHHCERRHEENAPRYRDHYYRNEHKYAAKKDNKRYRSPPHRKPRRKREQ</sequence>
<evidence type="ECO:0000313" key="2">
    <source>
        <dbReference type="EMBL" id="VDO08496.1"/>
    </source>
</evidence>
<feature type="compositionally biased region" description="Basic residues" evidence="1">
    <location>
        <begin position="247"/>
        <end position="265"/>
    </location>
</feature>
<keyword evidence="3" id="KW-1185">Reference proteome</keyword>
<name>A0A0R3TSP6_RODNA</name>
<dbReference type="Proteomes" id="UP000278807">
    <property type="component" value="Unassembled WGS sequence"/>
</dbReference>
<proteinExistence type="predicted"/>
<dbReference type="OrthoDB" id="10553016at2759"/>
<reference evidence="2 3" key="2">
    <citation type="submission" date="2018-11" db="EMBL/GenBank/DDBJ databases">
        <authorList>
            <consortium name="Pathogen Informatics"/>
        </authorList>
    </citation>
    <scope>NUCLEOTIDE SEQUENCE [LARGE SCALE GENOMIC DNA]</scope>
</reference>
<reference evidence="4" key="1">
    <citation type="submission" date="2017-02" db="UniProtKB">
        <authorList>
            <consortium name="WormBaseParasite"/>
        </authorList>
    </citation>
    <scope>IDENTIFICATION</scope>
</reference>
<evidence type="ECO:0000256" key="1">
    <source>
        <dbReference type="SAM" id="MobiDB-lite"/>
    </source>
</evidence>
<feature type="compositionally biased region" description="Basic and acidic residues" evidence="1">
    <location>
        <begin position="166"/>
        <end position="189"/>
    </location>
</feature>
<feature type="compositionally biased region" description="Basic and acidic residues" evidence="1">
    <location>
        <begin position="231"/>
        <end position="246"/>
    </location>
</feature>
<evidence type="ECO:0000313" key="3">
    <source>
        <dbReference type="Proteomes" id="UP000278807"/>
    </source>
</evidence>
<feature type="region of interest" description="Disordered" evidence="1">
    <location>
        <begin position="231"/>
        <end position="265"/>
    </location>
</feature>
<protein>
    <submittedName>
        <fullName evidence="4">Btz domain-containing protein</fullName>
    </submittedName>
</protein>
<feature type="region of interest" description="Disordered" evidence="1">
    <location>
        <begin position="149"/>
        <end position="193"/>
    </location>
</feature>
<organism evidence="4">
    <name type="scientific">Rodentolepis nana</name>
    <name type="common">Dwarf tapeworm</name>
    <name type="synonym">Hymenolepis nana</name>
    <dbReference type="NCBI Taxonomy" id="102285"/>
    <lineage>
        <taxon>Eukaryota</taxon>
        <taxon>Metazoa</taxon>
        <taxon>Spiralia</taxon>
        <taxon>Lophotrochozoa</taxon>
        <taxon>Platyhelminthes</taxon>
        <taxon>Cestoda</taxon>
        <taxon>Eucestoda</taxon>
        <taxon>Cyclophyllidea</taxon>
        <taxon>Hymenolepididae</taxon>
        <taxon>Rodentolepis</taxon>
    </lineage>
</organism>
<evidence type="ECO:0000313" key="4">
    <source>
        <dbReference type="WBParaSite" id="HNAJ_0001068101-mRNA-1"/>
    </source>
</evidence>
<dbReference type="WBParaSite" id="HNAJ_0001068101-mRNA-1">
    <property type="protein sequence ID" value="HNAJ_0001068101-mRNA-1"/>
    <property type="gene ID" value="HNAJ_0001068101"/>
</dbReference>
<accession>A0A0R3TSP6</accession>
<gene>
    <name evidence="2" type="ORF">HNAJ_LOCUS10676</name>
</gene>